<organism evidence="6 7">
    <name type="scientific">Actinospica acidithermotolerans</name>
    <dbReference type="NCBI Taxonomy" id="2828514"/>
    <lineage>
        <taxon>Bacteria</taxon>
        <taxon>Bacillati</taxon>
        <taxon>Actinomycetota</taxon>
        <taxon>Actinomycetes</taxon>
        <taxon>Catenulisporales</taxon>
        <taxon>Actinospicaceae</taxon>
        <taxon>Actinospica</taxon>
    </lineage>
</organism>
<keyword evidence="7" id="KW-1185">Reference proteome</keyword>
<dbReference type="Gene3D" id="1.10.357.10">
    <property type="entry name" value="Tetracycline Repressor, domain 2"/>
    <property type="match status" value="1"/>
</dbReference>
<feature type="domain" description="HTH tetR-type" evidence="5">
    <location>
        <begin position="6"/>
        <end position="66"/>
    </location>
</feature>
<reference evidence="6" key="1">
    <citation type="submission" date="2021-04" db="EMBL/GenBank/DDBJ databases">
        <title>Genome based classification of Actinospica acidithermotolerans sp. nov., an actinobacterium isolated from an Indonesian hot spring.</title>
        <authorList>
            <person name="Kusuma A.B."/>
            <person name="Putra K.E."/>
            <person name="Nafisah S."/>
            <person name="Loh J."/>
            <person name="Nouioui I."/>
            <person name="Goodfellow M."/>
        </authorList>
    </citation>
    <scope>NUCLEOTIDE SEQUENCE</scope>
    <source>
        <strain evidence="6">MGRD01-02</strain>
    </source>
</reference>
<evidence type="ECO:0000256" key="2">
    <source>
        <dbReference type="ARBA" id="ARBA00023125"/>
    </source>
</evidence>
<keyword evidence="2 4" id="KW-0238">DNA-binding</keyword>
<name>A0A941EBX6_9ACTN</name>
<proteinExistence type="predicted"/>
<dbReference type="RefSeq" id="WP_212518658.1">
    <property type="nucleotide sequence ID" value="NZ_JAGSOH010000036.1"/>
</dbReference>
<evidence type="ECO:0000256" key="1">
    <source>
        <dbReference type="ARBA" id="ARBA00023015"/>
    </source>
</evidence>
<evidence type="ECO:0000259" key="5">
    <source>
        <dbReference type="PROSITE" id="PS50977"/>
    </source>
</evidence>
<gene>
    <name evidence="6" type="ORF">KDK95_14445</name>
</gene>
<dbReference type="InterPro" id="IPR001647">
    <property type="entry name" value="HTH_TetR"/>
</dbReference>
<sequence>MPRDGGPARLRLQQAALELYEQHGFDQVTTAEIAARAGVTERTFYRHFADKREVLFDGESVLRDKLTAGVADSPRDLAPLPALLWAFRSTLPFIAGNRHLSEPLRRIIAANPQLRERQQAKTVLLTEALAAALRERGTPAPTASLTARIGMAVYSHAAALWFADPDQDIDELLSAAAADLCELTTPLARADAR</sequence>
<dbReference type="GO" id="GO:0003700">
    <property type="term" value="F:DNA-binding transcription factor activity"/>
    <property type="evidence" value="ECO:0007669"/>
    <property type="project" value="TreeGrafter"/>
</dbReference>
<dbReference type="Pfam" id="PF00440">
    <property type="entry name" value="TetR_N"/>
    <property type="match status" value="1"/>
</dbReference>
<evidence type="ECO:0000313" key="7">
    <source>
        <dbReference type="Proteomes" id="UP000676325"/>
    </source>
</evidence>
<keyword evidence="1" id="KW-0805">Transcription regulation</keyword>
<comment type="caution">
    <text evidence="6">The sequence shown here is derived from an EMBL/GenBank/DDBJ whole genome shotgun (WGS) entry which is preliminary data.</text>
</comment>
<dbReference type="PROSITE" id="PS01081">
    <property type="entry name" value="HTH_TETR_1"/>
    <property type="match status" value="1"/>
</dbReference>
<dbReference type="PANTHER" id="PTHR30055">
    <property type="entry name" value="HTH-TYPE TRANSCRIPTIONAL REGULATOR RUTR"/>
    <property type="match status" value="1"/>
</dbReference>
<dbReference type="AlphaFoldDB" id="A0A941EBX6"/>
<dbReference type="PANTHER" id="PTHR30055:SF238">
    <property type="entry name" value="MYCOFACTOCIN BIOSYNTHESIS TRANSCRIPTIONAL REGULATOR MFTR-RELATED"/>
    <property type="match status" value="1"/>
</dbReference>
<evidence type="ECO:0000313" key="6">
    <source>
        <dbReference type="EMBL" id="MBR7827515.1"/>
    </source>
</evidence>
<dbReference type="PROSITE" id="PS50977">
    <property type="entry name" value="HTH_TETR_2"/>
    <property type="match status" value="1"/>
</dbReference>
<feature type="DNA-binding region" description="H-T-H motif" evidence="4">
    <location>
        <begin position="29"/>
        <end position="48"/>
    </location>
</feature>
<keyword evidence="3" id="KW-0804">Transcription</keyword>
<evidence type="ECO:0000256" key="3">
    <source>
        <dbReference type="ARBA" id="ARBA00023163"/>
    </source>
</evidence>
<dbReference type="InterPro" id="IPR009057">
    <property type="entry name" value="Homeodomain-like_sf"/>
</dbReference>
<dbReference type="SUPFAM" id="SSF46689">
    <property type="entry name" value="Homeodomain-like"/>
    <property type="match status" value="1"/>
</dbReference>
<dbReference type="InterPro" id="IPR050109">
    <property type="entry name" value="HTH-type_TetR-like_transc_reg"/>
</dbReference>
<dbReference type="InterPro" id="IPR023772">
    <property type="entry name" value="DNA-bd_HTH_TetR-type_CS"/>
</dbReference>
<dbReference type="PRINTS" id="PR00455">
    <property type="entry name" value="HTHTETR"/>
</dbReference>
<accession>A0A941EBX6</accession>
<dbReference type="EMBL" id="JAGSOH010000036">
    <property type="protein sequence ID" value="MBR7827515.1"/>
    <property type="molecule type" value="Genomic_DNA"/>
</dbReference>
<dbReference type="Proteomes" id="UP000676325">
    <property type="component" value="Unassembled WGS sequence"/>
</dbReference>
<dbReference type="GO" id="GO:0000976">
    <property type="term" value="F:transcription cis-regulatory region binding"/>
    <property type="evidence" value="ECO:0007669"/>
    <property type="project" value="TreeGrafter"/>
</dbReference>
<evidence type="ECO:0000256" key="4">
    <source>
        <dbReference type="PROSITE-ProRule" id="PRU00335"/>
    </source>
</evidence>
<protein>
    <submittedName>
        <fullName evidence="6">TetR/AcrR family transcriptional regulator</fullName>
    </submittedName>
</protein>